<keyword evidence="1 5" id="KW-0805">Transcription regulation</keyword>
<gene>
    <name evidence="7" type="ORF">QBC33DRAFT_534189</name>
</gene>
<proteinExistence type="inferred from homology"/>
<evidence type="ECO:0000313" key="7">
    <source>
        <dbReference type="EMBL" id="KAK1768932.1"/>
    </source>
</evidence>
<evidence type="ECO:0000256" key="4">
    <source>
        <dbReference type="ARBA" id="ARBA00023242"/>
    </source>
</evidence>
<dbReference type="InterPro" id="IPR006856">
    <property type="entry name" value="MATalpha_HMGbox"/>
</dbReference>
<keyword evidence="3 5" id="KW-0804">Transcription</keyword>
<dbReference type="GO" id="GO:0005634">
    <property type="term" value="C:nucleus"/>
    <property type="evidence" value="ECO:0007669"/>
    <property type="project" value="UniProtKB-SubCell"/>
</dbReference>
<dbReference type="PROSITE" id="PS51325">
    <property type="entry name" value="ALPHA_BOX"/>
    <property type="match status" value="1"/>
</dbReference>
<evidence type="ECO:0000256" key="2">
    <source>
        <dbReference type="ARBA" id="ARBA00023125"/>
    </source>
</evidence>
<evidence type="ECO:0000313" key="8">
    <source>
        <dbReference type="Proteomes" id="UP001244011"/>
    </source>
</evidence>
<evidence type="ECO:0000259" key="6">
    <source>
        <dbReference type="PROSITE" id="PS51325"/>
    </source>
</evidence>
<organism evidence="7 8">
    <name type="scientific">Phialemonium atrogriseum</name>
    <dbReference type="NCBI Taxonomy" id="1093897"/>
    <lineage>
        <taxon>Eukaryota</taxon>
        <taxon>Fungi</taxon>
        <taxon>Dikarya</taxon>
        <taxon>Ascomycota</taxon>
        <taxon>Pezizomycotina</taxon>
        <taxon>Sordariomycetes</taxon>
        <taxon>Sordariomycetidae</taxon>
        <taxon>Cephalothecales</taxon>
        <taxon>Cephalothecaceae</taxon>
        <taxon>Phialemonium</taxon>
    </lineage>
</organism>
<dbReference type="Proteomes" id="UP001244011">
    <property type="component" value="Unassembled WGS sequence"/>
</dbReference>
<keyword evidence="8" id="KW-1185">Reference proteome</keyword>
<keyword evidence="4 5" id="KW-0539">Nucleus</keyword>
<evidence type="ECO:0000256" key="1">
    <source>
        <dbReference type="ARBA" id="ARBA00023015"/>
    </source>
</evidence>
<reference evidence="7" key="1">
    <citation type="submission" date="2023-06" db="EMBL/GenBank/DDBJ databases">
        <title>Genome-scale phylogeny and comparative genomics of the fungal order Sordariales.</title>
        <authorList>
            <consortium name="Lawrence Berkeley National Laboratory"/>
            <person name="Hensen N."/>
            <person name="Bonometti L."/>
            <person name="Westerberg I."/>
            <person name="Brannstrom I.O."/>
            <person name="Guillou S."/>
            <person name="Cros-Aarteil S."/>
            <person name="Calhoun S."/>
            <person name="Haridas S."/>
            <person name="Kuo A."/>
            <person name="Mondo S."/>
            <person name="Pangilinan J."/>
            <person name="Riley R."/>
            <person name="Labutti K."/>
            <person name="Andreopoulos B."/>
            <person name="Lipzen A."/>
            <person name="Chen C."/>
            <person name="Yanf M."/>
            <person name="Daum C."/>
            <person name="Ng V."/>
            <person name="Clum A."/>
            <person name="Steindorff A."/>
            <person name="Ohm R."/>
            <person name="Martin F."/>
            <person name="Silar P."/>
            <person name="Natvig D."/>
            <person name="Lalanne C."/>
            <person name="Gautier V."/>
            <person name="Ament-Velasquez S.L."/>
            <person name="Kruys A."/>
            <person name="Hutchinson M.I."/>
            <person name="Powell A.J."/>
            <person name="Barry K."/>
            <person name="Miller A.N."/>
            <person name="Grigoriev I.V."/>
            <person name="Debuchy R."/>
            <person name="Gladieux P."/>
            <person name="Thoren M.H."/>
            <person name="Johannesson H."/>
        </authorList>
    </citation>
    <scope>NUCLEOTIDE SEQUENCE</scope>
    <source>
        <strain evidence="7">8032-3</strain>
    </source>
</reference>
<protein>
    <submittedName>
        <fullName evidence="7">Mating-type protein MAT alpha 1-domain-containing protein</fullName>
    </submittedName>
</protein>
<accession>A0AAJ0C3P6</accession>
<dbReference type="EMBL" id="MU839004">
    <property type="protein sequence ID" value="KAK1768932.1"/>
    <property type="molecule type" value="Genomic_DNA"/>
</dbReference>
<feature type="domain" description="Alpha box" evidence="6">
    <location>
        <begin position="48"/>
        <end position="103"/>
    </location>
</feature>
<comment type="caution">
    <text evidence="7">The sequence shown here is derived from an EMBL/GenBank/DDBJ whole genome shotgun (WGS) entry which is preliminary data.</text>
</comment>
<evidence type="ECO:0000256" key="3">
    <source>
        <dbReference type="ARBA" id="ARBA00023163"/>
    </source>
</evidence>
<name>A0AAJ0C3P6_9PEZI</name>
<dbReference type="AlphaFoldDB" id="A0AAJ0C3P6"/>
<dbReference type="GO" id="GO:0008301">
    <property type="term" value="F:DNA binding, bending"/>
    <property type="evidence" value="ECO:0007669"/>
    <property type="project" value="InterPro"/>
</dbReference>
<comment type="subcellular location">
    <subcellularLocation>
        <location evidence="5">Nucleus</location>
    </subcellularLocation>
</comment>
<evidence type="ECO:0000256" key="5">
    <source>
        <dbReference type="RuleBase" id="RU003516"/>
    </source>
</evidence>
<comment type="similarity">
    <text evidence="5">Belongs to the MATALPHA1 family.</text>
</comment>
<sequence length="347" mass="38672">MSLSAQQIIDAVKGMSELEKRKVLRHLASAQGITDERVIEPAENTSVPLKKAVNGFMAFRSFYSTVFQGLQQKERSGFLTALWDVDNYKGEWEFLAKIYSYVRNEVMKDMPGARTSMRDFLDVACPVMNIVGATDYLQAFNWQLIPNGEDKYELKQYALPLVQKATPMMTGFDLLCHCLVNGYKVHNGQNILFRMVGKPENIMTTASFATIPAPDLDAADSSFKNDFLSMISQNPLFAASMIVQDTVQHSPEVHGVNVLRVRDINQIPDDMLRNRGSSTHYHHGDLSHLVNQYSDASDAEGFTFGDDIMNTNPVDDSTNDAAVANTTSLAFEVVTALGPDFMQFPSL</sequence>
<dbReference type="GeneID" id="85310708"/>
<dbReference type="RefSeq" id="XP_060285145.1">
    <property type="nucleotide sequence ID" value="XM_060427521.1"/>
</dbReference>
<keyword evidence="2 5" id="KW-0238">DNA-binding</keyword>
<dbReference type="GO" id="GO:0045895">
    <property type="term" value="P:positive regulation of mating-type specific transcription, DNA-templated"/>
    <property type="evidence" value="ECO:0007669"/>
    <property type="project" value="InterPro"/>
</dbReference>
<dbReference type="Pfam" id="PF04769">
    <property type="entry name" value="MATalpha_HMGbox"/>
    <property type="match status" value="1"/>
</dbReference>